<evidence type="ECO:0000259" key="1">
    <source>
        <dbReference type="PROSITE" id="PS50208"/>
    </source>
</evidence>
<proteinExistence type="predicted"/>
<dbReference type="WBParaSite" id="SMUV_0000880601-mRNA-1">
    <property type="protein sequence ID" value="SMUV_0000880601-mRNA-1"/>
    <property type="gene ID" value="SMUV_0000880601"/>
</dbReference>
<dbReference type="InterPro" id="IPR011600">
    <property type="entry name" value="Pept_C14_caspase"/>
</dbReference>
<sequence>MPKFDIIFNKDEVEESCLKLGDNDPVSVLLDTLGKRGVTVLELLSRLQKLAKVYGKCMDAPQFALRRRFAPVIWSRPQQIIVKVVDPNCFELKCHAKGFPFPHFQWMKNGIDIDEETSDTLFIHHTSHVLDIYRCRVWNEVEEGMEYSNFYRSKGKQYRSELLSDAVSLKEFGNNLKSEPKRLVATDKVALIIGNRRYEHHVELSTPECDIEALTHALQYLHLEWGSNDREQFGFKTVQLSDLNLEEMKFFVSQYKKLLDDGIYAIFYFAGHGFEVAGQCYLLPVDAPADFRPEHCISVNWVQSVFRHCTPSLNLMLLDICRMSPANTLLFAQDVAKYYTQPAVCQNSVCGFATSVGVCAFEAQTDQTSIFMKYLLPHLHDPVSITDVLNRTFADIACDEKVSGIQVPELRTNLTAPRSLLDPIEIEGHTVSYESHTLHWRHLNELPEPVYIYFKEQDLYVAIFFNLLGHFNNKMRVGSFVVELVKKSSGDEEFQYTKWANTHRAHLIFPEELGATSEEVVFDTGEGPTVCRVVSNLQRAKGGIKCKVVLCHVKHEENKAWVRGGPGISVTEANIGHALVTRILPQW</sequence>
<organism evidence="3 4">
    <name type="scientific">Syphacia muris</name>
    <dbReference type="NCBI Taxonomy" id="451379"/>
    <lineage>
        <taxon>Eukaryota</taxon>
        <taxon>Metazoa</taxon>
        <taxon>Ecdysozoa</taxon>
        <taxon>Nematoda</taxon>
        <taxon>Chromadorea</taxon>
        <taxon>Rhabditida</taxon>
        <taxon>Spirurina</taxon>
        <taxon>Oxyuridomorpha</taxon>
        <taxon>Oxyuroidea</taxon>
        <taxon>Oxyuridae</taxon>
        <taxon>Syphacia</taxon>
    </lineage>
</organism>
<evidence type="ECO:0000313" key="3">
    <source>
        <dbReference type="Proteomes" id="UP000046393"/>
    </source>
</evidence>
<dbReference type="AlphaFoldDB" id="A0A0N5AV95"/>
<dbReference type="PANTHER" id="PTHR22576:SF37">
    <property type="entry name" value="MUCOSA-ASSOCIATED LYMPHOID TISSUE LYMPHOMA TRANSLOCATION PROTEIN 1"/>
    <property type="match status" value="1"/>
</dbReference>
<dbReference type="Gene3D" id="2.60.40.10">
    <property type="entry name" value="Immunoglobulins"/>
    <property type="match status" value="1"/>
</dbReference>
<accession>A0A0N5AV95</accession>
<dbReference type="CDD" id="cd00096">
    <property type="entry name" value="Ig"/>
    <property type="match status" value="1"/>
</dbReference>
<dbReference type="SUPFAM" id="SSF48726">
    <property type="entry name" value="Immunoglobulin"/>
    <property type="match status" value="1"/>
</dbReference>
<dbReference type="Gene3D" id="3.40.50.1460">
    <property type="match status" value="1"/>
</dbReference>
<dbReference type="PROSITE" id="PS50835">
    <property type="entry name" value="IG_LIKE"/>
    <property type="match status" value="1"/>
</dbReference>
<dbReference type="PROSITE" id="PS50208">
    <property type="entry name" value="CASPASE_P20"/>
    <property type="match status" value="1"/>
</dbReference>
<dbReference type="InterPro" id="IPR029030">
    <property type="entry name" value="Caspase-like_dom_sf"/>
</dbReference>
<feature type="domain" description="Ig-like" evidence="2">
    <location>
        <begin position="77"/>
        <end position="148"/>
    </location>
</feature>
<dbReference type="InterPro" id="IPR036179">
    <property type="entry name" value="Ig-like_dom_sf"/>
</dbReference>
<dbReference type="InterPro" id="IPR013783">
    <property type="entry name" value="Ig-like_fold"/>
</dbReference>
<reference evidence="4" key="1">
    <citation type="submission" date="2017-02" db="UniProtKB">
        <authorList>
            <consortium name="WormBaseParasite"/>
        </authorList>
    </citation>
    <scope>IDENTIFICATION</scope>
</reference>
<dbReference type="InterPro" id="IPR052039">
    <property type="entry name" value="Caspase-related_regulators"/>
</dbReference>
<dbReference type="Pfam" id="PF00656">
    <property type="entry name" value="Peptidase_C14"/>
    <property type="match status" value="1"/>
</dbReference>
<dbReference type="PANTHER" id="PTHR22576">
    <property type="entry name" value="MUCOSA ASSOCIATED LYMPHOID TISSUE LYMPHOMA TRANSLOCATION PROTEIN 1/PARACASPASE"/>
    <property type="match status" value="1"/>
</dbReference>
<dbReference type="InterPro" id="IPR001309">
    <property type="entry name" value="Pept_C14_p20"/>
</dbReference>
<dbReference type="Proteomes" id="UP000046393">
    <property type="component" value="Unplaced"/>
</dbReference>
<protein>
    <submittedName>
        <fullName evidence="4">CASPASE_P20 domain-containing protein</fullName>
    </submittedName>
</protein>
<dbReference type="InterPro" id="IPR007110">
    <property type="entry name" value="Ig-like_dom"/>
</dbReference>
<dbReference type="GO" id="GO:0006508">
    <property type="term" value="P:proteolysis"/>
    <property type="evidence" value="ECO:0007669"/>
    <property type="project" value="InterPro"/>
</dbReference>
<evidence type="ECO:0000313" key="4">
    <source>
        <dbReference type="WBParaSite" id="SMUV_0000880601-mRNA-1"/>
    </source>
</evidence>
<name>A0A0N5AV95_9BILA</name>
<dbReference type="SUPFAM" id="SSF52129">
    <property type="entry name" value="Caspase-like"/>
    <property type="match status" value="1"/>
</dbReference>
<feature type="domain" description="Caspase family p20" evidence="1">
    <location>
        <begin position="186"/>
        <end position="325"/>
    </location>
</feature>
<dbReference type="STRING" id="451379.A0A0N5AV95"/>
<keyword evidence="3" id="KW-1185">Reference proteome</keyword>
<evidence type="ECO:0000259" key="2">
    <source>
        <dbReference type="PROSITE" id="PS50835"/>
    </source>
</evidence>
<dbReference type="GO" id="GO:0004197">
    <property type="term" value="F:cysteine-type endopeptidase activity"/>
    <property type="evidence" value="ECO:0007669"/>
    <property type="project" value="InterPro"/>
</dbReference>